<reference evidence="2 3" key="1">
    <citation type="submission" date="2024-01" db="EMBL/GenBank/DDBJ databases">
        <title>Genomic insights into the taxonomy and metabolism of the cyanobacterium Pannus brasiliensis CCIBt3594.</title>
        <authorList>
            <person name="Machado M."/>
            <person name="Botero N.B."/>
            <person name="Andreote A.P.D."/>
            <person name="Feitosa A.M.T."/>
            <person name="Popin R."/>
            <person name="Sivonen K."/>
            <person name="Fiore M.F."/>
        </authorList>
    </citation>
    <scope>NUCLEOTIDE SEQUENCE [LARGE SCALE GENOMIC DNA]</scope>
    <source>
        <strain evidence="2 3">CCIBt3594</strain>
    </source>
</reference>
<dbReference type="AlphaFoldDB" id="A0AAW9QUH8"/>
<protein>
    <submittedName>
        <fullName evidence="2">Uncharacterized protein</fullName>
    </submittedName>
</protein>
<name>A0AAW9QUH8_9CHRO</name>
<accession>A0AAW9QUH8</accession>
<evidence type="ECO:0000313" key="2">
    <source>
        <dbReference type="EMBL" id="MEG3438596.1"/>
    </source>
</evidence>
<feature type="region of interest" description="Disordered" evidence="1">
    <location>
        <begin position="51"/>
        <end position="73"/>
    </location>
</feature>
<keyword evidence="3" id="KW-1185">Reference proteome</keyword>
<proteinExistence type="predicted"/>
<evidence type="ECO:0000256" key="1">
    <source>
        <dbReference type="SAM" id="MobiDB-lite"/>
    </source>
</evidence>
<comment type="caution">
    <text evidence="2">The sequence shown here is derived from an EMBL/GenBank/DDBJ whole genome shotgun (WGS) entry which is preliminary data.</text>
</comment>
<dbReference type="RefSeq" id="WP_332866074.1">
    <property type="nucleotide sequence ID" value="NZ_JBAFSM010000031.1"/>
</dbReference>
<gene>
    <name evidence="2" type="ORF">V0288_15800</name>
</gene>
<sequence length="103" mass="11930">MKRGFIPRFKNFRLLRRGFRPACFDNPVPSRFRGRAGEIWRAFVRRRSQESGVRSQELGGRRQEAGGRSQELGVRRQEAGDAIKNKIAINFPKNLFILYGSSF</sequence>
<dbReference type="Proteomes" id="UP001328733">
    <property type="component" value="Unassembled WGS sequence"/>
</dbReference>
<evidence type="ECO:0000313" key="3">
    <source>
        <dbReference type="Proteomes" id="UP001328733"/>
    </source>
</evidence>
<organism evidence="2 3">
    <name type="scientific">Pannus brasiliensis CCIBt3594</name>
    <dbReference type="NCBI Taxonomy" id="1427578"/>
    <lineage>
        <taxon>Bacteria</taxon>
        <taxon>Bacillati</taxon>
        <taxon>Cyanobacteriota</taxon>
        <taxon>Cyanophyceae</taxon>
        <taxon>Oscillatoriophycideae</taxon>
        <taxon>Chroococcales</taxon>
        <taxon>Microcystaceae</taxon>
        <taxon>Pannus</taxon>
    </lineage>
</organism>
<dbReference type="EMBL" id="JBAFSM010000031">
    <property type="protein sequence ID" value="MEG3438596.1"/>
    <property type="molecule type" value="Genomic_DNA"/>
</dbReference>